<evidence type="ECO:0000313" key="2">
    <source>
        <dbReference type="EMBL" id="NHQ86855.1"/>
    </source>
</evidence>
<gene>
    <name evidence="2" type="ORF">HA050_12070</name>
</gene>
<organism evidence="2 3">
    <name type="scientific">Iodobacter violaceini</name>
    <dbReference type="NCBI Taxonomy" id="3044271"/>
    <lineage>
        <taxon>Bacteria</taxon>
        <taxon>Pseudomonadati</taxon>
        <taxon>Pseudomonadota</taxon>
        <taxon>Betaproteobacteria</taxon>
        <taxon>Neisseriales</taxon>
        <taxon>Chitinibacteraceae</taxon>
        <taxon>Iodobacter</taxon>
    </lineage>
</organism>
<dbReference type="Gene3D" id="1.10.3210.40">
    <property type="match status" value="1"/>
</dbReference>
<evidence type="ECO:0000313" key="3">
    <source>
        <dbReference type="Proteomes" id="UP000712570"/>
    </source>
</evidence>
<dbReference type="InterPro" id="IPR011119">
    <property type="entry name" value="Unchr_helicase_relaxase_TraI"/>
</dbReference>
<dbReference type="Proteomes" id="UP000712570">
    <property type="component" value="Unassembled WGS sequence"/>
</dbReference>
<accession>A0ABX0KQH7</accession>
<reference evidence="2 3" key="1">
    <citation type="submission" date="2020-03" db="EMBL/GenBank/DDBJ databases">
        <title>Draft genome sequence of environmentally isolated violet-colored cultures.</title>
        <authorList>
            <person name="Wilson H.S."/>
        </authorList>
    </citation>
    <scope>NUCLEOTIDE SEQUENCE [LARGE SCALE GENOMIC DNA]</scope>
    <source>
        <strain evidence="2 3">HSC-16F04</strain>
    </source>
</reference>
<comment type="caution">
    <text evidence="2">The sequence shown here is derived from an EMBL/GenBank/DDBJ whole genome shotgun (WGS) entry which is preliminary data.</text>
</comment>
<dbReference type="RefSeq" id="WP_166826352.1">
    <property type="nucleotide sequence ID" value="NZ_JAAOLX010000005.1"/>
</dbReference>
<keyword evidence="3" id="KW-1185">Reference proteome</keyword>
<sequence>MFKLFSRQKPTDKARNEPQKNTLNVNRLTQDFQYAEIERKILSLLSMPNSAELVSLPIRQLASYIGQQPLTSNAEFAHPGGMLEFCMKSAFFCVQATDGIIFCAAETMAQRRKLEPVWRYAAFLAGLYQGACWLLDGRVVRAAGLHDWNIYKGPLAEWEMEHGTAVASWPHSVMTSFVHARKLSPIVFSQLVSKNSLNYLIEADVQILFALNNALYGSSEQTVLSNLLNKIITKLIEHDKSLSHNFSTSRQDIYLEPKIIDNIRFLIERNRWSVDLGLGILKKDKSLFVNVECIDELIECALINGFVDIPRSKTTIVDTLLKCGFFSTSTGEHSPYEMVEFNGVLIKSIKVRDPASLLPLDSSFSAPDPVSTPSVSRKGGAALVPEAQIDLFNANTQNEELGEVNNPDESFVEIPFADLVKKLDQIGLLVLESIVDDLRQSNEDTKKHFIHTDDDIQITLDLLGQYGIDAKRVAQSLEVGGFFKTEAGKATKKKVKVDGKSLDAYTLTKPVMLSILGTLSTVEPTNGPE</sequence>
<evidence type="ECO:0000259" key="1">
    <source>
        <dbReference type="Pfam" id="PF07514"/>
    </source>
</evidence>
<proteinExistence type="predicted"/>
<feature type="domain" description="Uncharacterised" evidence="1">
    <location>
        <begin position="37"/>
        <end position="328"/>
    </location>
</feature>
<protein>
    <recommendedName>
        <fullName evidence="1">Uncharacterized domain-containing protein</fullName>
    </recommendedName>
</protein>
<name>A0ABX0KQH7_9NEIS</name>
<dbReference type="Pfam" id="PF07514">
    <property type="entry name" value="TraI_2"/>
    <property type="match status" value="1"/>
</dbReference>
<dbReference type="EMBL" id="JAAOLX010000005">
    <property type="protein sequence ID" value="NHQ86855.1"/>
    <property type="molecule type" value="Genomic_DNA"/>
</dbReference>